<sequence length="500" mass="50520">MSPPSIRLRVTPAPKVKMQAGARDALTMRALPVFGTAALAQDAAARAAASATAAEGTAAGVAAAMAGAIRADLPQSYPAPARAQARANIGLPAAALVGHLLRFTGTDGSVGQASAIKDDGSGRVEVVGRQVITTTPTYDLAGGLLATALSIPLDGAAQTVPAGKTFSAVRLGQLGGSDITFTVGAGSHASGFYTSVRSGAASDANSNTYAGVWHVTVAGPGTGKAVHIGAYGATGSTGILIGSNVDLQPAPTQGYTAGHFTALNSANAHGVAIGYGIESAGDRYGIGFGNSVSAVGVTGAWVQWWRSDSTPGSARFLRLLNEAAAEIFFVDKDGHLIGPTVSATGELRTHAGVVRFSADLTKYIWWTGAKWTTSQGDLVLLDGAGKLPAIDGSQLTGLSAIEDASFGTAGYVKFRGGLIVQWGQATPSSGTSTITFPIPFPNNLFSISAMQVHAALGTNATNTVSVRTSSLSGCTLNHRFTTGASTIAAAEGCFWIAIGR</sequence>
<organism evidence="2 3">
    <name type="scientific">Rhodoplanes serenus</name>
    <dbReference type="NCBI Taxonomy" id="200615"/>
    <lineage>
        <taxon>Bacteria</taxon>
        <taxon>Pseudomonadati</taxon>
        <taxon>Pseudomonadota</taxon>
        <taxon>Alphaproteobacteria</taxon>
        <taxon>Hyphomicrobiales</taxon>
        <taxon>Nitrobacteraceae</taxon>
        <taxon>Rhodoplanes</taxon>
    </lineage>
</organism>
<gene>
    <name evidence="2" type="ORF">GJ689_25030</name>
</gene>
<evidence type="ECO:0000259" key="1">
    <source>
        <dbReference type="Pfam" id="PF21882"/>
    </source>
</evidence>
<proteinExistence type="predicted"/>
<evidence type="ECO:0000313" key="3">
    <source>
        <dbReference type="Proteomes" id="UP000438991"/>
    </source>
</evidence>
<dbReference type="InterPro" id="IPR054075">
    <property type="entry name" value="Gp53-like_C"/>
</dbReference>
<protein>
    <recommendedName>
        <fullName evidence="1">Putative tail fiber protein gp53-like C-terminal domain-containing protein</fullName>
    </recommendedName>
</protein>
<dbReference type="RefSeq" id="WP_155481703.1">
    <property type="nucleotide sequence ID" value="NZ_WNKV01000044.1"/>
</dbReference>
<dbReference type="Pfam" id="PF21882">
    <property type="entry name" value="Gp53-like_C"/>
    <property type="match status" value="1"/>
</dbReference>
<evidence type="ECO:0000313" key="2">
    <source>
        <dbReference type="EMBL" id="MTW19459.1"/>
    </source>
</evidence>
<dbReference type="Gene3D" id="2.60.40.3940">
    <property type="match status" value="1"/>
</dbReference>
<name>A0A9X5AVC4_9BRAD</name>
<feature type="domain" description="Putative tail fiber protein gp53-like C-terminal" evidence="1">
    <location>
        <begin position="413"/>
        <end position="500"/>
    </location>
</feature>
<dbReference type="AlphaFoldDB" id="A0A9X5AVC4"/>
<reference evidence="2 3" key="1">
    <citation type="submission" date="2019-11" db="EMBL/GenBank/DDBJ databases">
        <title>Whole-genome sequence of Rhodoplanes serenus DSM 18633, type strain.</title>
        <authorList>
            <person name="Kyndt J.A."/>
            <person name="Meyer T.E."/>
        </authorList>
    </citation>
    <scope>NUCLEOTIDE SEQUENCE [LARGE SCALE GENOMIC DNA]</scope>
    <source>
        <strain evidence="2 3">DSM 18633</strain>
    </source>
</reference>
<dbReference type="Proteomes" id="UP000438991">
    <property type="component" value="Unassembled WGS sequence"/>
</dbReference>
<comment type="caution">
    <text evidence="2">The sequence shown here is derived from an EMBL/GenBank/DDBJ whole genome shotgun (WGS) entry which is preliminary data.</text>
</comment>
<accession>A0A9X5AVC4</accession>
<dbReference type="EMBL" id="WNKV01000044">
    <property type="protein sequence ID" value="MTW19459.1"/>
    <property type="molecule type" value="Genomic_DNA"/>
</dbReference>